<gene>
    <name evidence="1" type="ORF">LTRI10_LOCUS45963</name>
</gene>
<sequence length="196" mass="21903">MYNSSSVKFPLPALDKATLKPPLSRPYLPPLLASYIASSPEHHPSLTLCCLPSVHRFFCSSSVQQCTSGVDSNLVTPSLVANRRRERRTEGDHGCSFWRLGSLDFLHGNSGSTACIEGGKVLYNVEDLTVEGEAWKVVIKAIQVPNAKLRSCPIFTKEKHESEELRLHIWSLRRNQEVIQAGKNRVKCYKPRTGID</sequence>
<proteinExistence type="predicted"/>
<dbReference type="EMBL" id="OZ034821">
    <property type="protein sequence ID" value="CAL1406225.1"/>
    <property type="molecule type" value="Genomic_DNA"/>
</dbReference>
<organism evidence="1 2">
    <name type="scientific">Linum trigynum</name>
    <dbReference type="NCBI Taxonomy" id="586398"/>
    <lineage>
        <taxon>Eukaryota</taxon>
        <taxon>Viridiplantae</taxon>
        <taxon>Streptophyta</taxon>
        <taxon>Embryophyta</taxon>
        <taxon>Tracheophyta</taxon>
        <taxon>Spermatophyta</taxon>
        <taxon>Magnoliopsida</taxon>
        <taxon>eudicotyledons</taxon>
        <taxon>Gunneridae</taxon>
        <taxon>Pentapetalae</taxon>
        <taxon>rosids</taxon>
        <taxon>fabids</taxon>
        <taxon>Malpighiales</taxon>
        <taxon>Linaceae</taxon>
        <taxon>Linum</taxon>
    </lineage>
</organism>
<reference evidence="1 2" key="1">
    <citation type="submission" date="2024-04" db="EMBL/GenBank/DDBJ databases">
        <authorList>
            <person name="Fracassetti M."/>
        </authorList>
    </citation>
    <scope>NUCLEOTIDE SEQUENCE [LARGE SCALE GENOMIC DNA]</scope>
</reference>
<keyword evidence="2" id="KW-1185">Reference proteome</keyword>
<accession>A0AAV2G8Y8</accession>
<evidence type="ECO:0000313" key="2">
    <source>
        <dbReference type="Proteomes" id="UP001497516"/>
    </source>
</evidence>
<dbReference type="Proteomes" id="UP001497516">
    <property type="component" value="Chromosome 8"/>
</dbReference>
<name>A0AAV2G8Y8_9ROSI</name>
<evidence type="ECO:0000313" key="1">
    <source>
        <dbReference type="EMBL" id="CAL1406225.1"/>
    </source>
</evidence>
<dbReference type="AlphaFoldDB" id="A0AAV2G8Y8"/>
<protein>
    <submittedName>
        <fullName evidence="1">Uncharacterized protein</fullName>
    </submittedName>
</protein>